<dbReference type="OrthoDB" id="10249045at2759"/>
<name>A0A8J6B889_ELECQ</name>
<dbReference type="PROSITE" id="PS52035">
    <property type="entry name" value="PEPTIDASE_M14"/>
    <property type="match status" value="1"/>
</dbReference>
<evidence type="ECO:0000256" key="7">
    <source>
        <dbReference type="PROSITE-ProRule" id="PRU01379"/>
    </source>
</evidence>
<evidence type="ECO:0000256" key="8">
    <source>
        <dbReference type="SAM" id="SignalP"/>
    </source>
</evidence>
<keyword evidence="5" id="KW-0807">Transducer</keyword>
<dbReference type="GO" id="GO:0008270">
    <property type="term" value="F:zinc ion binding"/>
    <property type="evidence" value="ECO:0007669"/>
    <property type="project" value="InterPro"/>
</dbReference>
<dbReference type="FunFam" id="3.40.630.10:FF:000257">
    <property type="entry name" value="Uncharacterized protein"/>
    <property type="match status" value="1"/>
</dbReference>
<dbReference type="PRINTS" id="PR00765">
    <property type="entry name" value="CRBOXYPTASEA"/>
</dbReference>
<keyword evidence="12" id="KW-1185">Reference proteome</keyword>
<dbReference type="InterPro" id="IPR050753">
    <property type="entry name" value="Peptidase_M14_domain"/>
</dbReference>
<dbReference type="PROSITE" id="PS00132">
    <property type="entry name" value="CARBOXYPEPT_ZN_1"/>
    <property type="match status" value="1"/>
</dbReference>
<keyword evidence="3" id="KW-0297">G-protein coupled receptor</keyword>
<keyword evidence="4 6" id="KW-1015">Disulfide bond</keyword>
<organism evidence="11 12">
    <name type="scientific">Eleutherodactylus coqui</name>
    <name type="common">Puerto Rican coqui</name>
    <dbReference type="NCBI Taxonomy" id="57060"/>
    <lineage>
        <taxon>Eukaryota</taxon>
        <taxon>Metazoa</taxon>
        <taxon>Chordata</taxon>
        <taxon>Craniata</taxon>
        <taxon>Vertebrata</taxon>
        <taxon>Euteleostomi</taxon>
        <taxon>Amphibia</taxon>
        <taxon>Batrachia</taxon>
        <taxon>Anura</taxon>
        <taxon>Neobatrachia</taxon>
        <taxon>Hyloidea</taxon>
        <taxon>Eleutherodactylidae</taxon>
        <taxon>Eleutherodactylinae</taxon>
        <taxon>Eleutherodactylus</taxon>
        <taxon>Eleutherodactylus</taxon>
    </lineage>
</organism>
<dbReference type="Pfam" id="PF00246">
    <property type="entry name" value="Peptidase_M14"/>
    <property type="match status" value="1"/>
</dbReference>
<feature type="domain" description="Peptidase M14" evidence="10">
    <location>
        <begin position="190"/>
        <end position="306"/>
    </location>
</feature>
<feature type="domain" description="FZ" evidence="9">
    <location>
        <begin position="41"/>
        <end position="163"/>
    </location>
</feature>
<dbReference type="Proteomes" id="UP000770717">
    <property type="component" value="Unassembled WGS sequence"/>
</dbReference>
<dbReference type="PROSITE" id="PS50038">
    <property type="entry name" value="FZ"/>
    <property type="match status" value="1"/>
</dbReference>
<proteinExistence type="inferred from homology"/>
<gene>
    <name evidence="11" type="ORF">GDO78_019098</name>
</gene>
<dbReference type="GO" id="GO:0004181">
    <property type="term" value="F:metallocarboxypeptidase activity"/>
    <property type="evidence" value="ECO:0007669"/>
    <property type="project" value="InterPro"/>
</dbReference>
<dbReference type="EMBL" id="WNTK01003634">
    <property type="protein sequence ID" value="KAG9464999.1"/>
    <property type="molecule type" value="Genomic_DNA"/>
</dbReference>
<dbReference type="Gene3D" id="3.40.630.10">
    <property type="entry name" value="Zn peptidases"/>
    <property type="match status" value="1"/>
</dbReference>
<evidence type="ECO:0000313" key="11">
    <source>
        <dbReference type="EMBL" id="KAG9464999.1"/>
    </source>
</evidence>
<dbReference type="GO" id="GO:0005886">
    <property type="term" value="C:plasma membrane"/>
    <property type="evidence" value="ECO:0007669"/>
    <property type="project" value="UniProtKB-SubCell"/>
</dbReference>
<evidence type="ECO:0000256" key="6">
    <source>
        <dbReference type="PROSITE-ProRule" id="PRU00090"/>
    </source>
</evidence>
<feature type="disulfide bond" evidence="6">
    <location>
        <begin position="125"/>
        <end position="149"/>
    </location>
</feature>
<sequence length="306" mass="34137">MAESRYPLLGGLLIISVGVVCCSPSCLPGDRALGRCTDSASEKATCTDNVLGYCDDLPYRKTIFPNLLDHRTRGDVEVSVEYILLNVIANLLQGECNPDLILVGCSVLAPKCEKNKIIKPCRKVCETLKKACLPAFDAIDMAWPYFLDCDRFFVGEEETCHDPLEMLRVNVEVTAEDLAPPMPSTILSFKYHTYTQMVSILKKTAAKCSNIAKTYSIGRSFEGKDLFVIEFSNNPGQHELLEPEFRYIANMHGNEVVGKELLVYLAQYLCSEYLLGNSRIQTLINTTRIHLLPSMNPDGYDLASEE</sequence>
<keyword evidence="8" id="KW-0732">Signal</keyword>
<dbReference type="InterPro" id="IPR020067">
    <property type="entry name" value="Frizzled_dom"/>
</dbReference>
<dbReference type="GO" id="GO:0005615">
    <property type="term" value="C:extracellular space"/>
    <property type="evidence" value="ECO:0007669"/>
    <property type="project" value="TreeGrafter"/>
</dbReference>
<dbReference type="Gene3D" id="1.10.2000.10">
    <property type="entry name" value="Frizzled cysteine-rich domain"/>
    <property type="match status" value="1"/>
</dbReference>
<evidence type="ECO:0008006" key="13">
    <source>
        <dbReference type="Google" id="ProtNLM"/>
    </source>
</evidence>
<comment type="similarity">
    <text evidence="2 7">Belongs to the peptidase M14 family.</text>
</comment>
<protein>
    <recommendedName>
        <fullName evidence="13">Carboxypeptidase Z</fullName>
    </recommendedName>
</protein>
<dbReference type="AlphaFoldDB" id="A0A8J6B889"/>
<dbReference type="PANTHER" id="PTHR11532:SF63">
    <property type="entry name" value="CARBOXYPEPTIDASE Z"/>
    <property type="match status" value="1"/>
</dbReference>
<dbReference type="GO" id="GO:0004930">
    <property type="term" value="F:G protein-coupled receptor activity"/>
    <property type="evidence" value="ECO:0007669"/>
    <property type="project" value="UniProtKB-KW"/>
</dbReference>
<dbReference type="InterPro" id="IPR036790">
    <property type="entry name" value="Frizzled_dom_sf"/>
</dbReference>
<evidence type="ECO:0000259" key="10">
    <source>
        <dbReference type="PROSITE" id="PS52035"/>
    </source>
</evidence>
<dbReference type="GO" id="GO:0016485">
    <property type="term" value="P:protein processing"/>
    <property type="evidence" value="ECO:0007669"/>
    <property type="project" value="TreeGrafter"/>
</dbReference>
<feature type="non-terminal residue" evidence="11">
    <location>
        <position position="306"/>
    </location>
</feature>
<evidence type="ECO:0000256" key="4">
    <source>
        <dbReference type="ARBA" id="ARBA00023157"/>
    </source>
</evidence>
<dbReference type="SUPFAM" id="SSF63501">
    <property type="entry name" value="Frizzled cysteine-rich domain"/>
    <property type="match status" value="1"/>
</dbReference>
<accession>A0A8J6B889</accession>
<dbReference type="InterPro" id="IPR000834">
    <property type="entry name" value="Peptidase_M14"/>
</dbReference>
<dbReference type="GO" id="GO:0006518">
    <property type="term" value="P:peptide metabolic process"/>
    <property type="evidence" value="ECO:0007669"/>
    <property type="project" value="TreeGrafter"/>
</dbReference>
<feature type="signal peptide" evidence="8">
    <location>
        <begin position="1"/>
        <end position="22"/>
    </location>
</feature>
<evidence type="ECO:0000256" key="2">
    <source>
        <dbReference type="ARBA" id="ARBA00005988"/>
    </source>
</evidence>
<dbReference type="FunFam" id="1.10.2000.10:FF:000012">
    <property type="entry name" value="Carboxypeptidase Z"/>
    <property type="match status" value="1"/>
</dbReference>
<feature type="chain" id="PRO_5035232534" description="Carboxypeptidase Z" evidence="8">
    <location>
        <begin position="23"/>
        <end position="306"/>
    </location>
</feature>
<dbReference type="SMART" id="SM00063">
    <property type="entry name" value="FRI"/>
    <property type="match status" value="1"/>
</dbReference>
<dbReference type="Pfam" id="PF01392">
    <property type="entry name" value="Fz"/>
    <property type="match status" value="1"/>
</dbReference>
<evidence type="ECO:0000256" key="5">
    <source>
        <dbReference type="ARBA" id="ARBA00023224"/>
    </source>
</evidence>
<dbReference type="InterPro" id="IPR057246">
    <property type="entry name" value="CARBOXYPEPT_ZN_1"/>
</dbReference>
<dbReference type="PANTHER" id="PTHR11532">
    <property type="entry name" value="PROTEASE M14 CARBOXYPEPTIDASE"/>
    <property type="match status" value="1"/>
</dbReference>
<comment type="caution">
    <text evidence="6">Lacks conserved residue(s) required for the propagation of feature annotation.</text>
</comment>
<evidence type="ECO:0000256" key="3">
    <source>
        <dbReference type="ARBA" id="ARBA00023040"/>
    </source>
</evidence>
<dbReference type="SUPFAM" id="SSF53187">
    <property type="entry name" value="Zn-dependent exopeptidases"/>
    <property type="match status" value="1"/>
</dbReference>
<comment type="caution">
    <text evidence="11">The sequence shown here is derived from an EMBL/GenBank/DDBJ whole genome shotgun (WGS) entry which is preliminary data.</text>
</comment>
<comment type="subcellular location">
    <subcellularLocation>
        <location evidence="1">Cell membrane</location>
        <topology evidence="1">Multi-pass membrane protein</topology>
    </subcellularLocation>
</comment>
<evidence type="ECO:0000313" key="12">
    <source>
        <dbReference type="Proteomes" id="UP000770717"/>
    </source>
</evidence>
<evidence type="ECO:0000256" key="1">
    <source>
        <dbReference type="ARBA" id="ARBA00004651"/>
    </source>
</evidence>
<evidence type="ECO:0000259" key="9">
    <source>
        <dbReference type="PROSITE" id="PS50038"/>
    </source>
</evidence>
<reference evidence="11" key="1">
    <citation type="thesis" date="2020" institute="ProQuest LLC" country="789 East Eisenhower Parkway, Ann Arbor, MI, USA">
        <title>Comparative Genomics and Chromosome Evolution.</title>
        <authorList>
            <person name="Mudd A.B."/>
        </authorList>
    </citation>
    <scope>NUCLEOTIDE SEQUENCE</scope>
    <source>
        <strain evidence="11">HN-11 Male</strain>
        <tissue evidence="11">Kidney and liver</tissue>
    </source>
</reference>
<keyword evidence="3" id="KW-0675">Receptor</keyword>